<dbReference type="PIRSF" id="PIRSF039032">
    <property type="entry name" value="HigB-2"/>
    <property type="match status" value="1"/>
</dbReference>
<dbReference type="InterPro" id="IPR009387">
    <property type="entry name" value="HigB-2"/>
</dbReference>
<accession>A0ABP9N4W7</accession>
<gene>
    <name evidence="1" type="ORF">GCM10023261_12940</name>
</gene>
<protein>
    <submittedName>
        <fullName evidence="1">Type II toxin-antitoxin system RelE/ParE family toxin</fullName>
    </submittedName>
</protein>
<proteinExistence type="predicted"/>
<comment type="caution">
    <text evidence="1">The sequence shown here is derived from an EMBL/GenBank/DDBJ whole genome shotgun (WGS) entry which is preliminary data.</text>
</comment>
<keyword evidence="2" id="KW-1185">Reference proteome</keyword>
<dbReference type="Proteomes" id="UP001500864">
    <property type="component" value="Unassembled WGS sequence"/>
</dbReference>
<sequence length="113" mass="12473">MQTVIETTAYLTSAKEEGISSEELFNIVSFIAANPNAGDLIQGTGGARKVRFPTKHKGKSGGYRVITFFGGQNIPVFLLDIYSKSSQGNLTKSERNELKKILTALLDEYRKEK</sequence>
<organism evidence="1 2">
    <name type="scientific">Bartonella jaculi</name>
    <dbReference type="NCBI Taxonomy" id="686226"/>
    <lineage>
        <taxon>Bacteria</taxon>
        <taxon>Pseudomonadati</taxon>
        <taxon>Pseudomonadota</taxon>
        <taxon>Alphaproteobacteria</taxon>
        <taxon>Hyphomicrobiales</taxon>
        <taxon>Bartonellaceae</taxon>
        <taxon>Bartonella</taxon>
    </lineage>
</organism>
<evidence type="ECO:0000313" key="2">
    <source>
        <dbReference type="Proteomes" id="UP001500864"/>
    </source>
</evidence>
<dbReference type="EMBL" id="BAABIZ010000017">
    <property type="protein sequence ID" value="GAA5109731.1"/>
    <property type="molecule type" value="Genomic_DNA"/>
</dbReference>
<dbReference type="RefSeq" id="WP_345116769.1">
    <property type="nucleotide sequence ID" value="NZ_BAABIZ010000017.1"/>
</dbReference>
<dbReference type="Pfam" id="PF06296">
    <property type="entry name" value="RelE"/>
    <property type="match status" value="1"/>
</dbReference>
<reference evidence="2" key="1">
    <citation type="journal article" date="2019" name="Int. J. Syst. Evol. Microbiol.">
        <title>The Global Catalogue of Microorganisms (GCM) 10K type strain sequencing project: providing services to taxonomists for standard genome sequencing and annotation.</title>
        <authorList>
            <consortium name="The Broad Institute Genomics Platform"/>
            <consortium name="The Broad Institute Genome Sequencing Center for Infectious Disease"/>
            <person name="Wu L."/>
            <person name="Ma J."/>
        </authorList>
    </citation>
    <scope>NUCLEOTIDE SEQUENCE [LARGE SCALE GENOMIC DNA]</scope>
    <source>
        <strain evidence="2">JCM 17712</strain>
    </source>
</reference>
<evidence type="ECO:0000313" key="1">
    <source>
        <dbReference type="EMBL" id="GAA5109731.1"/>
    </source>
</evidence>
<name>A0ABP9N4W7_9HYPH</name>